<evidence type="ECO:0000313" key="2">
    <source>
        <dbReference type="EMBL" id="WRL62961.1"/>
    </source>
</evidence>
<evidence type="ECO:0000313" key="3">
    <source>
        <dbReference type="Proteomes" id="UP001324287"/>
    </source>
</evidence>
<feature type="region of interest" description="Disordered" evidence="1">
    <location>
        <begin position="1"/>
        <end position="106"/>
    </location>
</feature>
<dbReference type="EMBL" id="CP141261">
    <property type="protein sequence ID" value="WRL62961.1"/>
    <property type="molecule type" value="Genomic_DNA"/>
</dbReference>
<feature type="region of interest" description="Disordered" evidence="1">
    <location>
        <begin position="129"/>
        <end position="149"/>
    </location>
</feature>
<feature type="compositionally biased region" description="Basic and acidic residues" evidence="1">
    <location>
        <begin position="95"/>
        <end position="106"/>
    </location>
</feature>
<feature type="compositionally biased region" description="Basic and acidic residues" evidence="1">
    <location>
        <begin position="53"/>
        <end position="68"/>
    </location>
</feature>
<evidence type="ECO:0000256" key="1">
    <source>
        <dbReference type="SAM" id="MobiDB-lite"/>
    </source>
</evidence>
<reference evidence="2 3" key="1">
    <citation type="submission" date="2023-12" db="EMBL/GenBank/DDBJ databases">
        <title>Blastococcus brunescens sp. nov., an actonobacterium isolated from sandstone collected in sahara desert.</title>
        <authorList>
            <person name="Gtari M."/>
            <person name="Ghodhbane F."/>
        </authorList>
    </citation>
    <scope>NUCLEOTIDE SEQUENCE [LARGE SCALE GENOMIC DNA]</scope>
    <source>
        <strain evidence="2 3">BMG 8361</strain>
    </source>
</reference>
<feature type="region of interest" description="Disordered" evidence="1">
    <location>
        <begin position="164"/>
        <end position="197"/>
    </location>
</feature>
<proteinExistence type="predicted"/>
<sequence length="315" mass="33541">MKAPDRHPAERISSEQRPDRPVGEEQLHPGTAVVHTRAHQHVLGGRGVVRPPRVRELVDRLGHGRRPDGPPQDLVAHAEEQRPAAAGQGAGQGPSRERHDAHGAACGDHRAEQAVLRLRRVGEPHRLCREEEGEVEGGRRGRQRGQAVGVRDQGCALGLALGHHRHAGRHERDDEHDRQPGRQAARAPAPGRFPAGAGTGLGQLGLGAGTRGVEEPPLHGGHVRVCAGGPVERGGEPGAPVQLVVRPAGRLPVEGSRGHVPADRPSGSVVLQPPREPWPLGEERLVGHLEQLAVHRQQPAADERVDHGPAMVAAV</sequence>
<keyword evidence="3" id="KW-1185">Reference proteome</keyword>
<feature type="compositionally biased region" description="Basic and acidic residues" evidence="1">
    <location>
        <begin position="1"/>
        <end position="27"/>
    </location>
</feature>
<feature type="compositionally biased region" description="Basic and acidic residues" evidence="1">
    <location>
        <begin position="170"/>
        <end position="180"/>
    </location>
</feature>
<name>A0ABZ1AYF1_9ACTN</name>
<feature type="region of interest" description="Disordered" evidence="1">
    <location>
        <begin position="254"/>
        <end position="275"/>
    </location>
</feature>
<dbReference type="Proteomes" id="UP001324287">
    <property type="component" value="Chromosome"/>
</dbReference>
<gene>
    <name evidence="2" type="ORF">U6N30_24360</name>
</gene>
<protein>
    <submittedName>
        <fullName evidence="2">Uncharacterized protein</fullName>
    </submittedName>
</protein>
<organism evidence="2 3">
    <name type="scientific">Blastococcus brunescens</name>
    <dbReference type="NCBI Taxonomy" id="1564165"/>
    <lineage>
        <taxon>Bacteria</taxon>
        <taxon>Bacillati</taxon>
        <taxon>Actinomycetota</taxon>
        <taxon>Actinomycetes</taxon>
        <taxon>Geodermatophilales</taxon>
        <taxon>Geodermatophilaceae</taxon>
        <taxon>Blastococcus</taxon>
    </lineage>
</organism>
<accession>A0ABZ1AYF1</accession>
<feature type="compositionally biased region" description="Low complexity" evidence="1">
    <location>
        <begin position="181"/>
        <end position="196"/>
    </location>
</feature>